<dbReference type="RefSeq" id="WP_169565182.1">
    <property type="nucleotide sequence ID" value="NZ_JAAXYH010000012.1"/>
</dbReference>
<reference evidence="1" key="1">
    <citation type="submission" date="2020-04" db="EMBL/GenBank/DDBJ databases">
        <title>Description of Shewanella salipaludis sp. nov., isolated from a salt marsh.</title>
        <authorList>
            <person name="Park S."/>
            <person name="Yoon J.-H."/>
        </authorList>
    </citation>
    <scope>NUCLEOTIDE SEQUENCE</scope>
    <source>
        <strain evidence="1">SHSM-M6</strain>
    </source>
</reference>
<name>A0A972JMF7_9GAMM</name>
<keyword evidence="2" id="KW-1185">Reference proteome</keyword>
<evidence type="ECO:0000313" key="1">
    <source>
        <dbReference type="EMBL" id="NMH66457.1"/>
    </source>
</evidence>
<accession>A0A972JMF7</accession>
<evidence type="ECO:0000313" key="2">
    <source>
        <dbReference type="Proteomes" id="UP000737113"/>
    </source>
</evidence>
<protein>
    <submittedName>
        <fullName evidence="1">Uncharacterized protein</fullName>
    </submittedName>
</protein>
<sequence>MKIRINCISCGHLFDLTDAYQDYEGPVKCWICGEVHEVKIENSLVKRVGPVQKKQLAEEQGIV</sequence>
<dbReference type="AlphaFoldDB" id="A0A972JMF7"/>
<proteinExistence type="predicted"/>
<organism evidence="1 2">
    <name type="scientific">Shewanella salipaludis</name>
    <dbReference type="NCBI Taxonomy" id="2723052"/>
    <lineage>
        <taxon>Bacteria</taxon>
        <taxon>Pseudomonadati</taxon>
        <taxon>Pseudomonadota</taxon>
        <taxon>Gammaproteobacteria</taxon>
        <taxon>Alteromonadales</taxon>
        <taxon>Shewanellaceae</taxon>
        <taxon>Shewanella</taxon>
    </lineage>
</organism>
<dbReference type="Proteomes" id="UP000737113">
    <property type="component" value="Unassembled WGS sequence"/>
</dbReference>
<dbReference type="EMBL" id="JAAXYH010000012">
    <property type="protein sequence ID" value="NMH66457.1"/>
    <property type="molecule type" value="Genomic_DNA"/>
</dbReference>
<gene>
    <name evidence="1" type="ORF">HC757_14960</name>
</gene>
<comment type="caution">
    <text evidence="1">The sequence shown here is derived from an EMBL/GenBank/DDBJ whole genome shotgun (WGS) entry which is preliminary data.</text>
</comment>